<dbReference type="RefSeq" id="WP_068771563.1">
    <property type="nucleotide sequence ID" value="NZ_CP109796.1"/>
</dbReference>
<dbReference type="PIRSF" id="PIRSF016719">
    <property type="entry name" value="UCP016719"/>
    <property type="match status" value="1"/>
</dbReference>
<accession>A0A178IFM4</accession>
<dbReference type="Gene3D" id="3.40.50.12170">
    <property type="entry name" value="Uncharacterised protein PF07075, DUF1343"/>
    <property type="match status" value="1"/>
</dbReference>
<comment type="caution">
    <text evidence="3">The sequence shown here is derived from an EMBL/GenBank/DDBJ whole genome shotgun (WGS) entry which is preliminary data.</text>
</comment>
<evidence type="ECO:0000313" key="3">
    <source>
        <dbReference type="EMBL" id="OAM88812.1"/>
    </source>
</evidence>
<feature type="domain" description="Peptidoglycan beta-N-acetylmuramidase NamZ N-terminal" evidence="1">
    <location>
        <begin position="92"/>
        <end position="301"/>
    </location>
</feature>
<dbReference type="InterPro" id="IPR048503">
    <property type="entry name" value="NamZ_C"/>
</dbReference>
<organism evidence="3 4">
    <name type="scientific">Termitidicoccus mucosus</name>
    <dbReference type="NCBI Taxonomy" id="1184151"/>
    <lineage>
        <taxon>Bacteria</taxon>
        <taxon>Pseudomonadati</taxon>
        <taxon>Verrucomicrobiota</taxon>
        <taxon>Opitutia</taxon>
        <taxon>Opitutales</taxon>
        <taxon>Opitutaceae</taxon>
        <taxon>Termitidicoccus</taxon>
    </lineage>
</organism>
<reference evidence="3 4" key="1">
    <citation type="submission" date="2016-01" db="EMBL/GenBank/DDBJ databases">
        <title>High potential of lignocellulose degradation of a new Verrucomicrobia species.</title>
        <authorList>
            <person name="Wang Y."/>
            <person name="Shi Y."/>
            <person name="Qiu Z."/>
            <person name="Liu S."/>
            <person name="Yang H."/>
        </authorList>
    </citation>
    <scope>NUCLEOTIDE SEQUENCE [LARGE SCALE GENOMIC DNA]</scope>
    <source>
        <strain evidence="3 4">TSB47</strain>
    </source>
</reference>
<dbReference type="GO" id="GO:0033922">
    <property type="term" value="F:peptidoglycan beta-N-acetylmuramidase activity"/>
    <property type="evidence" value="ECO:0007669"/>
    <property type="project" value="InterPro"/>
</dbReference>
<evidence type="ECO:0008006" key="5">
    <source>
        <dbReference type="Google" id="ProtNLM"/>
    </source>
</evidence>
<gene>
    <name evidence="3" type="ORF">AW736_17470</name>
</gene>
<dbReference type="Pfam" id="PF20732">
    <property type="entry name" value="NamZ_C"/>
    <property type="match status" value="1"/>
</dbReference>
<sequence length="465" mass="49782">MHGRDRQILAIFLSTILALSLVAGLASCSSGKSGKAAPASNARYKPTAPPATAVAQAPAAPNIGYPPRPGAIMLGVDVLEAQGFTAVAGKKIGLLSHPAGVNRNGISTIDVLRRAPNARLVALFGPEHGIYGNAPASQNIADTTDARTGLPAYSLYGKNRKPTPAQLKNLDALVIDLQDIGVRSYTFSVCMKYAIEACFENNVEVIVLDRPNPLGGLKVDGPILDRSLFSGVGAYQIPYVHGLTMGELARMAVGTPGWLDVPETVRAKGRLSVVPMGGWRRAMRWPDTGLNFVATSPYVQDFSAVMGYAMTGLGCQIGGFRHGIGTQYPFRGLSHNGRSVDELLRQLNALGVSGLAFRKVTLTAPKGGASKGIGLYVDVVNWDAWRPTELSFYLMRLACQLGGNNPFAAAKPADARSFNIHTGSPEWWDALKRDGAKVSVASFVQKWQREAAAYQQASRKFWLYN</sequence>
<dbReference type="InterPro" id="IPR008302">
    <property type="entry name" value="NamZ"/>
</dbReference>
<protein>
    <recommendedName>
        <fullName evidence="5">DUF1343 domain-containing protein</fullName>
    </recommendedName>
</protein>
<dbReference type="EMBL" id="LRRQ01000119">
    <property type="protein sequence ID" value="OAM88812.1"/>
    <property type="molecule type" value="Genomic_DNA"/>
</dbReference>
<name>A0A178IFM4_9BACT</name>
<dbReference type="Gene3D" id="3.90.1150.140">
    <property type="match status" value="1"/>
</dbReference>
<dbReference type="PANTHER" id="PTHR42915">
    <property type="entry name" value="HYPOTHETICAL 460 KDA PROTEIN IN FEUA-SIGW INTERGENIC REGION [PRECURSOR]"/>
    <property type="match status" value="1"/>
</dbReference>
<proteinExistence type="predicted"/>
<evidence type="ECO:0000313" key="4">
    <source>
        <dbReference type="Proteomes" id="UP000078486"/>
    </source>
</evidence>
<evidence type="ECO:0000259" key="2">
    <source>
        <dbReference type="Pfam" id="PF20732"/>
    </source>
</evidence>
<feature type="domain" description="Peptidoglycan beta-N-acetylmuramidase NamZ C-terminal" evidence="2">
    <location>
        <begin position="308"/>
        <end position="464"/>
    </location>
</feature>
<dbReference type="PROSITE" id="PS51257">
    <property type="entry name" value="PROKAR_LIPOPROTEIN"/>
    <property type="match status" value="1"/>
</dbReference>
<dbReference type="InterPro" id="IPR048502">
    <property type="entry name" value="NamZ_N"/>
</dbReference>
<dbReference type="PANTHER" id="PTHR42915:SF1">
    <property type="entry name" value="PEPTIDOGLYCAN BETA-N-ACETYLMURAMIDASE NAMZ"/>
    <property type="match status" value="1"/>
</dbReference>
<evidence type="ECO:0000259" key="1">
    <source>
        <dbReference type="Pfam" id="PF07075"/>
    </source>
</evidence>
<dbReference type="AlphaFoldDB" id="A0A178IFM4"/>
<dbReference type="STRING" id="1184151.AW736_17470"/>
<dbReference type="Proteomes" id="UP000078486">
    <property type="component" value="Unassembled WGS sequence"/>
</dbReference>
<dbReference type="Pfam" id="PF07075">
    <property type="entry name" value="NamZ_N"/>
    <property type="match status" value="1"/>
</dbReference>
<keyword evidence="4" id="KW-1185">Reference proteome</keyword>